<accession>A0AAN8P5A0</accession>
<proteinExistence type="predicted"/>
<organism evidence="2 3">
    <name type="scientific">Polyplax serrata</name>
    <name type="common">Common mouse louse</name>
    <dbReference type="NCBI Taxonomy" id="468196"/>
    <lineage>
        <taxon>Eukaryota</taxon>
        <taxon>Metazoa</taxon>
        <taxon>Ecdysozoa</taxon>
        <taxon>Arthropoda</taxon>
        <taxon>Hexapoda</taxon>
        <taxon>Insecta</taxon>
        <taxon>Pterygota</taxon>
        <taxon>Neoptera</taxon>
        <taxon>Paraneoptera</taxon>
        <taxon>Psocodea</taxon>
        <taxon>Troctomorpha</taxon>
        <taxon>Phthiraptera</taxon>
        <taxon>Anoplura</taxon>
        <taxon>Polyplacidae</taxon>
        <taxon>Polyplax</taxon>
    </lineage>
</organism>
<evidence type="ECO:0000313" key="3">
    <source>
        <dbReference type="Proteomes" id="UP001372834"/>
    </source>
</evidence>
<dbReference type="AlphaFoldDB" id="A0AAN8P5A0"/>
<comment type="caution">
    <text evidence="2">The sequence shown here is derived from an EMBL/GenBank/DDBJ whole genome shotgun (WGS) entry which is preliminary data.</text>
</comment>
<gene>
    <name evidence="2" type="ORF">RUM43_007088</name>
</gene>
<name>A0AAN8P5A0_POLSC</name>
<dbReference type="Proteomes" id="UP001372834">
    <property type="component" value="Unassembled WGS sequence"/>
</dbReference>
<evidence type="ECO:0000313" key="2">
    <source>
        <dbReference type="EMBL" id="KAK6638819.1"/>
    </source>
</evidence>
<reference evidence="2 3" key="1">
    <citation type="submission" date="2023-10" db="EMBL/GenBank/DDBJ databases">
        <title>Genomes of two closely related lineages of the louse Polyplax serrata with different host specificities.</title>
        <authorList>
            <person name="Martinu J."/>
            <person name="Tarabai H."/>
            <person name="Stefka J."/>
            <person name="Hypsa V."/>
        </authorList>
    </citation>
    <scope>NUCLEOTIDE SEQUENCE [LARGE SCALE GENOMIC DNA]</scope>
    <source>
        <strain evidence="2">HR10_N</strain>
    </source>
</reference>
<protein>
    <submittedName>
        <fullName evidence="2">Uncharacterized protein</fullName>
    </submittedName>
</protein>
<dbReference type="EMBL" id="JAWJWE010000003">
    <property type="protein sequence ID" value="KAK6638819.1"/>
    <property type="molecule type" value="Genomic_DNA"/>
</dbReference>
<evidence type="ECO:0000256" key="1">
    <source>
        <dbReference type="SAM" id="MobiDB-lite"/>
    </source>
</evidence>
<sequence>MTEKGKNFEKQKREGNGQEGFNNTEPSKKGSRRTVIMRKASMSQKLTGIQIKKIKKIEKNYCTVLHTNVKENIEHGQEMYFVHLFKCTSEKSLSHSKTQMKWFKGKILVERSNECRKYESFVVCRTKGKETTCKVVKMPRRRLGSDRIVYVRRVVPPLGRLFLGNILSQCCGGAPQTYLSRPHPPKLSYEYSPERICVQLDTIDEFVVVKFGVAEDRCCGRPRGSDLSLLGTTAVRWSTPQHVDPGKQPKGSSSDLGVVWHLKKNFVFHLSLPKFSESLDNNTRKHSTTHRVLSQQVFTLAGDLDNILGLSLRCNTANSYGFLEVQSFLLF</sequence>
<feature type="compositionally biased region" description="Basic and acidic residues" evidence="1">
    <location>
        <begin position="1"/>
        <end position="16"/>
    </location>
</feature>
<feature type="region of interest" description="Disordered" evidence="1">
    <location>
        <begin position="1"/>
        <end position="39"/>
    </location>
</feature>